<keyword evidence="2" id="KW-0407">Ion channel</keyword>
<proteinExistence type="predicted"/>
<dbReference type="PROSITE" id="PS50042">
    <property type="entry name" value="CNMP_BINDING_3"/>
    <property type="match status" value="1"/>
</dbReference>
<protein>
    <recommendedName>
        <fullName evidence="3">Cyclic nucleotide-binding domain-containing protein</fullName>
    </recommendedName>
</protein>
<dbReference type="GO" id="GO:0034220">
    <property type="term" value="P:monoatomic ion transmembrane transport"/>
    <property type="evidence" value="ECO:0007669"/>
    <property type="project" value="UniProtKB-KW"/>
</dbReference>
<dbReference type="PANTHER" id="PTHR45651">
    <property type="entry name" value="CYCLIC NUCLEOTIDE-GATED ION CHANNEL 15-RELATED-RELATED"/>
    <property type="match status" value="1"/>
</dbReference>
<evidence type="ECO:0000313" key="4">
    <source>
        <dbReference type="EMBL" id="RAL49450.1"/>
    </source>
</evidence>
<dbReference type="InterPro" id="IPR014710">
    <property type="entry name" value="RmlC-like_jellyroll"/>
</dbReference>
<evidence type="ECO:0000256" key="2">
    <source>
        <dbReference type="ARBA" id="ARBA00023303"/>
    </source>
</evidence>
<keyword evidence="1" id="KW-0813">Transport</keyword>
<name>A0A328DW53_9ASTE</name>
<evidence type="ECO:0000313" key="5">
    <source>
        <dbReference type="Proteomes" id="UP000249390"/>
    </source>
</evidence>
<evidence type="ECO:0000256" key="1">
    <source>
        <dbReference type="ARBA" id="ARBA00023286"/>
    </source>
</evidence>
<organism evidence="4 5">
    <name type="scientific">Cuscuta australis</name>
    <dbReference type="NCBI Taxonomy" id="267555"/>
    <lineage>
        <taxon>Eukaryota</taxon>
        <taxon>Viridiplantae</taxon>
        <taxon>Streptophyta</taxon>
        <taxon>Embryophyta</taxon>
        <taxon>Tracheophyta</taxon>
        <taxon>Spermatophyta</taxon>
        <taxon>Magnoliopsida</taxon>
        <taxon>eudicotyledons</taxon>
        <taxon>Gunneridae</taxon>
        <taxon>Pentapetalae</taxon>
        <taxon>asterids</taxon>
        <taxon>lamiids</taxon>
        <taxon>Solanales</taxon>
        <taxon>Convolvulaceae</taxon>
        <taxon>Cuscuteae</taxon>
        <taxon>Cuscuta</taxon>
        <taxon>Cuscuta subgen. Grammica</taxon>
        <taxon>Cuscuta sect. Cleistogrammica</taxon>
    </lineage>
</organism>
<dbReference type="AlphaFoldDB" id="A0A328DW53"/>
<dbReference type="EMBL" id="NQVE01000082">
    <property type="protein sequence ID" value="RAL49450.1"/>
    <property type="molecule type" value="Genomic_DNA"/>
</dbReference>
<gene>
    <name evidence="4" type="ORF">DM860_012883</name>
</gene>
<accession>A0A328DW53</accession>
<keyword evidence="1" id="KW-1071">Ligand-gated ion channel</keyword>
<evidence type="ECO:0000259" key="3">
    <source>
        <dbReference type="PROSITE" id="PS50042"/>
    </source>
</evidence>
<dbReference type="Proteomes" id="UP000249390">
    <property type="component" value="Unassembled WGS sequence"/>
</dbReference>
<dbReference type="SUPFAM" id="SSF51206">
    <property type="entry name" value="cAMP-binding domain-like"/>
    <property type="match status" value="1"/>
</dbReference>
<dbReference type="PANTHER" id="PTHR45651:SF9">
    <property type="entry name" value="CYCLIC NUCLEOTIDE-GATED ION CHANNEL 14-RELATED"/>
    <property type="match status" value="1"/>
</dbReference>
<dbReference type="InterPro" id="IPR018490">
    <property type="entry name" value="cNMP-bd_dom_sf"/>
</dbReference>
<comment type="caution">
    <text evidence="4">The sequence shown here is derived from an EMBL/GenBank/DDBJ whole genome shotgun (WGS) entry which is preliminary data.</text>
</comment>
<dbReference type="GO" id="GO:0016020">
    <property type="term" value="C:membrane"/>
    <property type="evidence" value="ECO:0007669"/>
    <property type="project" value="UniProtKB-SubCell"/>
</dbReference>
<reference evidence="4 5" key="1">
    <citation type="submission" date="2018-06" db="EMBL/GenBank/DDBJ databases">
        <title>The Genome of Cuscuta australis (Dodder) Provides Insight into the Evolution of Plant Parasitism.</title>
        <authorList>
            <person name="Liu H."/>
        </authorList>
    </citation>
    <scope>NUCLEOTIDE SEQUENCE [LARGE SCALE GENOMIC DNA]</scope>
    <source>
        <strain evidence="5">cv. Yunnan</strain>
        <tissue evidence="4">Vines</tissue>
    </source>
</reference>
<feature type="domain" description="Cyclic nucleotide-binding" evidence="3">
    <location>
        <begin position="74"/>
        <end position="138"/>
    </location>
</feature>
<keyword evidence="1" id="KW-0406">Ion transport</keyword>
<sequence length="151" mass="17403">MSMGCTSLSMKNESILNGDLPTNPSRNLRRHLSFELSNVYEEEIHLTILSFFIYFFWCPNKGFFHLHTISQVPIFSKMENKLLDALRKHMVSRLSMQGTYNVREGDPGSKMVFIVRGKLDSSTTDRGRTRFFNTITLGPEISAWMSSKQEV</sequence>
<keyword evidence="5" id="KW-1185">Reference proteome</keyword>
<dbReference type="Gene3D" id="2.60.120.10">
    <property type="entry name" value="Jelly Rolls"/>
    <property type="match status" value="1"/>
</dbReference>
<dbReference type="InterPro" id="IPR000595">
    <property type="entry name" value="cNMP-bd_dom"/>
</dbReference>